<evidence type="ECO:0000256" key="5">
    <source>
        <dbReference type="SAM" id="MobiDB-lite"/>
    </source>
</evidence>
<comment type="subcellular location">
    <subcellularLocation>
        <location evidence="1">Cell envelope</location>
    </subcellularLocation>
</comment>
<feature type="region of interest" description="Disordered" evidence="5">
    <location>
        <begin position="140"/>
        <end position="168"/>
    </location>
</feature>
<gene>
    <name evidence="9" type="ORF">Aph01nite_19570</name>
</gene>
<evidence type="ECO:0000256" key="2">
    <source>
        <dbReference type="ARBA" id="ARBA00022723"/>
    </source>
</evidence>
<dbReference type="InterPro" id="IPR014756">
    <property type="entry name" value="Ig_E-set"/>
</dbReference>
<dbReference type="Proteomes" id="UP000640052">
    <property type="component" value="Unassembled WGS sequence"/>
</dbReference>
<dbReference type="PANTHER" id="PTHR34820:SF4">
    <property type="entry name" value="INNER MEMBRANE PROTEIN YEBZ"/>
    <property type="match status" value="1"/>
</dbReference>
<feature type="compositionally biased region" description="Low complexity" evidence="5">
    <location>
        <begin position="140"/>
        <end position="154"/>
    </location>
</feature>
<evidence type="ECO:0000256" key="7">
    <source>
        <dbReference type="SAM" id="SignalP"/>
    </source>
</evidence>
<keyword evidence="3 7" id="KW-0732">Signal</keyword>
<keyword evidence="4" id="KW-0186">Copper</keyword>
<evidence type="ECO:0000256" key="4">
    <source>
        <dbReference type="ARBA" id="ARBA00023008"/>
    </source>
</evidence>
<feature type="domain" description="CopC" evidence="8">
    <location>
        <begin position="24"/>
        <end position="113"/>
    </location>
</feature>
<dbReference type="GO" id="GO:0005507">
    <property type="term" value="F:copper ion binding"/>
    <property type="evidence" value="ECO:0007669"/>
    <property type="project" value="InterPro"/>
</dbReference>
<evidence type="ECO:0000259" key="8">
    <source>
        <dbReference type="Pfam" id="PF04234"/>
    </source>
</evidence>
<accession>A0A919Q7B6</accession>
<keyword evidence="6" id="KW-0812">Transmembrane</keyword>
<sequence length="199" mass="19729">MRALVTLTAVILALLVGASPASAHDRLSKSTPAKNATVESLESITLTFTARVRFPAMVLRSEAGTMVQLSKPRTEGKDVVAALSAAPPPGKYVVGWRVVSSDGHPIEGEIPFAFTGGPVPAASGAVPAAASPLASAAASSAATPARTADPPRTGGAAQPGADQDSGPAVPGLVWAAGGLLALVGLGLLLTRGRGRGESP</sequence>
<proteinExistence type="predicted"/>
<dbReference type="InterPro" id="IPR014755">
    <property type="entry name" value="Cu-Rt/internalin_Ig-like"/>
</dbReference>
<name>A0A919Q7B6_9ACTN</name>
<organism evidence="9 10">
    <name type="scientific">Acrocarpospora phusangensis</name>
    <dbReference type="NCBI Taxonomy" id="1070424"/>
    <lineage>
        <taxon>Bacteria</taxon>
        <taxon>Bacillati</taxon>
        <taxon>Actinomycetota</taxon>
        <taxon>Actinomycetes</taxon>
        <taxon>Streptosporangiales</taxon>
        <taxon>Streptosporangiaceae</taxon>
        <taxon>Acrocarpospora</taxon>
    </lineage>
</organism>
<dbReference type="Pfam" id="PF04234">
    <property type="entry name" value="CopC"/>
    <property type="match status" value="1"/>
</dbReference>
<dbReference type="Gene3D" id="2.60.40.1220">
    <property type="match status" value="1"/>
</dbReference>
<keyword evidence="6" id="KW-0472">Membrane</keyword>
<comment type="caution">
    <text evidence="9">The sequence shown here is derived from an EMBL/GenBank/DDBJ whole genome shotgun (WGS) entry which is preliminary data.</text>
</comment>
<protein>
    <recommendedName>
        <fullName evidence="8">CopC domain-containing protein</fullName>
    </recommendedName>
</protein>
<evidence type="ECO:0000256" key="6">
    <source>
        <dbReference type="SAM" id="Phobius"/>
    </source>
</evidence>
<feature type="chain" id="PRO_5037180406" description="CopC domain-containing protein" evidence="7">
    <location>
        <begin position="24"/>
        <end position="199"/>
    </location>
</feature>
<evidence type="ECO:0000313" key="9">
    <source>
        <dbReference type="EMBL" id="GIH23647.1"/>
    </source>
</evidence>
<dbReference type="EMBL" id="BOOA01000011">
    <property type="protein sequence ID" value="GIH23647.1"/>
    <property type="molecule type" value="Genomic_DNA"/>
</dbReference>
<keyword evidence="10" id="KW-1185">Reference proteome</keyword>
<dbReference type="InterPro" id="IPR007348">
    <property type="entry name" value="CopC_dom"/>
</dbReference>
<dbReference type="AlphaFoldDB" id="A0A919Q7B6"/>
<dbReference type="GO" id="GO:0030313">
    <property type="term" value="C:cell envelope"/>
    <property type="evidence" value="ECO:0007669"/>
    <property type="project" value="UniProtKB-SubCell"/>
</dbReference>
<feature type="signal peptide" evidence="7">
    <location>
        <begin position="1"/>
        <end position="23"/>
    </location>
</feature>
<dbReference type="GO" id="GO:0005886">
    <property type="term" value="C:plasma membrane"/>
    <property type="evidence" value="ECO:0007669"/>
    <property type="project" value="TreeGrafter"/>
</dbReference>
<dbReference type="GO" id="GO:0042597">
    <property type="term" value="C:periplasmic space"/>
    <property type="evidence" value="ECO:0007669"/>
    <property type="project" value="InterPro"/>
</dbReference>
<dbReference type="RefSeq" id="WP_204040428.1">
    <property type="nucleotide sequence ID" value="NZ_BOOA01000011.1"/>
</dbReference>
<dbReference type="GO" id="GO:0006825">
    <property type="term" value="P:copper ion transport"/>
    <property type="evidence" value="ECO:0007669"/>
    <property type="project" value="InterPro"/>
</dbReference>
<dbReference type="InterPro" id="IPR032694">
    <property type="entry name" value="CopC/D"/>
</dbReference>
<evidence type="ECO:0000256" key="1">
    <source>
        <dbReference type="ARBA" id="ARBA00004196"/>
    </source>
</evidence>
<reference evidence="9" key="1">
    <citation type="submission" date="2021-01" db="EMBL/GenBank/DDBJ databases">
        <title>Whole genome shotgun sequence of Acrocarpospora phusangensis NBRC 108782.</title>
        <authorList>
            <person name="Komaki H."/>
            <person name="Tamura T."/>
        </authorList>
    </citation>
    <scope>NUCLEOTIDE SEQUENCE</scope>
    <source>
        <strain evidence="9">NBRC 108782</strain>
    </source>
</reference>
<feature type="transmembrane region" description="Helical" evidence="6">
    <location>
        <begin position="171"/>
        <end position="190"/>
    </location>
</feature>
<dbReference type="GO" id="GO:0046688">
    <property type="term" value="P:response to copper ion"/>
    <property type="evidence" value="ECO:0007669"/>
    <property type="project" value="InterPro"/>
</dbReference>
<keyword evidence="6" id="KW-1133">Transmembrane helix</keyword>
<evidence type="ECO:0000256" key="3">
    <source>
        <dbReference type="ARBA" id="ARBA00022729"/>
    </source>
</evidence>
<keyword evidence="2" id="KW-0479">Metal-binding</keyword>
<dbReference type="SUPFAM" id="SSF81296">
    <property type="entry name" value="E set domains"/>
    <property type="match status" value="1"/>
</dbReference>
<dbReference type="PANTHER" id="PTHR34820">
    <property type="entry name" value="INNER MEMBRANE PROTEIN YEBZ"/>
    <property type="match status" value="1"/>
</dbReference>
<evidence type="ECO:0000313" key="10">
    <source>
        <dbReference type="Proteomes" id="UP000640052"/>
    </source>
</evidence>